<reference evidence="7" key="1">
    <citation type="submission" date="2025-08" db="UniProtKB">
        <authorList>
            <consortium name="RefSeq"/>
        </authorList>
    </citation>
    <scope>IDENTIFICATION</scope>
</reference>
<dbReference type="OMA" id="GAIETMK"/>
<dbReference type="GeneID" id="110982125"/>
<feature type="region of interest" description="Disordered" evidence="5">
    <location>
        <begin position="481"/>
        <end position="529"/>
    </location>
</feature>
<name>A0A8B7YS00_ACAPL</name>
<dbReference type="GO" id="GO:0005739">
    <property type="term" value="C:mitochondrion"/>
    <property type="evidence" value="ECO:0007669"/>
    <property type="project" value="TreeGrafter"/>
</dbReference>
<dbReference type="GO" id="GO:0008483">
    <property type="term" value="F:transaminase activity"/>
    <property type="evidence" value="ECO:0007669"/>
    <property type="project" value="InterPro"/>
</dbReference>
<gene>
    <name evidence="7" type="primary">LOC110982125</name>
</gene>
<dbReference type="PANTHER" id="PTHR45688:SF13">
    <property type="entry name" value="ALANINE--GLYOXYLATE AMINOTRANSFERASE 2-LIKE"/>
    <property type="match status" value="1"/>
</dbReference>
<comment type="similarity">
    <text evidence="1 3">Belongs to the class-III pyridoxal-phosphate-dependent aminotransferase family.</text>
</comment>
<sequence>MEVLPKERTLELRKKHIGEACRLWYPTRPLKIVRAKGQYMYDEEGNAYLDCINNVCHVGHSHPRVVEAAAKQMAIVNTNNRFLHDTLVQYAERLTSTMPEKLSVCFLVNSGSEANDLAIQLAQKYTGHKDVITLDHAYHGHLQTVLAISPYKHKLLGKDIKKKWVHVVSPPDMYRGQHCKAENPGEAFANDVKDAIDKAHAGGRQIAAFFAESLQSCGGQLVYPPGYFRNVFRHVHEAGGICVADEVQVGFGRVGEQWWGFQTQGSDIIPDIVTMGKPMGNGHPIAAVVTTPEIAASMGRGGYQYFNTYGGNPVSCAVGMAVLDIIRDEKLRENATVVGDFLRKELLQMKQRYEVVGDVRGLGMFIGIELVRSKATKEPAADEATFIVEFLRDKFILLSTEGPYSNVLKFKPPMCFSMDDARHLLACLSEALQEIESLSAKALETVAEKRRFPGQAIHRLAPKPLDIVPVLDVGDVLLGESSSASSPSSASDDSGLDLSPTRATKDVDLRDADTKLTDRPKKRQKIESN</sequence>
<evidence type="ECO:0000256" key="3">
    <source>
        <dbReference type="RuleBase" id="RU003560"/>
    </source>
</evidence>
<dbReference type="InterPro" id="IPR015424">
    <property type="entry name" value="PyrdxlP-dep_Trfase"/>
</dbReference>
<dbReference type="GO" id="GO:0030170">
    <property type="term" value="F:pyridoxal phosphate binding"/>
    <property type="evidence" value="ECO:0007669"/>
    <property type="project" value="InterPro"/>
</dbReference>
<evidence type="ECO:0000256" key="4">
    <source>
        <dbReference type="SAM" id="Coils"/>
    </source>
</evidence>
<dbReference type="Gene3D" id="3.90.1150.10">
    <property type="entry name" value="Aspartate Aminotransferase, domain 1"/>
    <property type="match status" value="1"/>
</dbReference>
<feature type="compositionally biased region" description="Basic and acidic residues" evidence="5">
    <location>
        <begin position="503"/>
        <end position="529"/>
    </location>
</feature>
<dbReference type="Gene3D" id="3.40.640.10">
    <property type="entry name" value="Type I PLP-dependent aspartate aminotransferase-like (Major domain)"/>
    <property type="match status" value="1"/>
</dbReference>
<evidence type="ECO:0000313" key="7">
    <source>
        <dbReference type="RefSeq" id="XP_022096059.1"/>
    </source>
</evidence>
<evidence type="ECO:0000256" key="5">
    <source>
        <dbReference type="SAM" id="MobiDB-lite"/>
    </source>
</evidence>
<dbReference type="SUPFAM" id="SSF53383">
    <property type="entry name" value="PLP-dependent transferases"/>
    <property type="match status" value="1"/>
</dbReference>
<evidence type="ECO:0000313" key="6">
    <source>
        <dbReference type="Proteomes" id="UP000694845"/>
    </source>
</evidence>
<dbReference type="AlphaFoldDB" id="A0A8B7YS00"/>
<dbReference type="CDD" id="cd00610">
    <property type="entry name" value="OAT_like"/>
    <property type="match status" value="1"/>
</dbReference>
<dbReference type="InterPro" id="IPR015422">
    <property type="entry name" value="PyrdxlP-dep_Trfase_small"/>
</dbReference>
<dbReference type="RefSeq" id="XP_022096059.1">
    <property type="nucleotide sequence ID" value="XM_022240367.1"/>
</dbReference>
<keyword evidence="4" id="KW-0175">Coiled coil</keyword>
<keyword evidence="6" id="KW-1185">Reference proteome</keyword>
<dbReference type="InterPro" id="IPR049704">
    <property type="entry name" value="Aminotrans_3_PPA_site"/>
</dbReference>
<dbReference type="KEGG" id="aplc:110982125"/>
<dbReference type="PANTHER" id="PTHR45688">
    <property type="match status" value="1"/>
</dbReference>
<proteinExistence type="inferred from homology"/>
<organism evidence="6 7">
    <name type="scientific">Acanthaster planci</name>
    <name type="common">Crown-of-thorns starfish</name>
    <dbReference type="NCBI Taxonomy" id="133434"/>
    <lineage>
        <taxon>Eukaryota</taxon>
        <taxon>Metazoa</taxon>
        <taxon>Echinodermata</taxon>
        <taxon>Eleutherozoa</taxon>
        <taxon>Asterozoa</taxon>
        <taxon>Asteroidea</taxon>
        <taxon>Valvatacea</taxon>
        <taxon>Valvatida</taxon>
        <taxon>Acanthasteridae</taxon>
        <taxon>Acanthaster</taxon>
    </lineage>
</organism>
<feature type="coiled-coil region" evidence="4">
    <location>
        <begin position="418"/>
        <end position="448"/>
    </location>
</feature>
<dbReference type="OrthoDB" id="10261433at2759"/>
<dbReference type="PROSITE" id="PS00600">
    <property type="entry name" value="AA_TRANSFER_CLASS_3"/>
    <property type="match status" value="1"/>
</dbReference>
<accession>A0A8B7YS00</accession>
<feature type="compositionally biased region" description="Low complexity" evidence="5">
    <location>
        <begin position="481"/>
        <end position="500"/>
    </location>
</feature>
<keyword evidence="2 3" id="KW-0663">Pyridoxal phosphate</keyword>
<evidence type="ECO:0000256" key="1">
    <source>
        <dbReference type="ARBA" id="ARBA00008954"/>
    </source>
</evidence>
<dbReference type="InterPro" id="IPR005814">
    <property type="entry name" value="Aminotrans_3"/>
</dbReference>
<dbReference type="Pfam" id="PF00202">
    <property type="entry name" value="Aminotran_3"/>
    <property type="match status" value="1"/>
</dbReference>
<protein>
    <submittedName>
        <fullName evidence="7">5-phosphohydroxy-L-lysine phospho-lyase-like</fullName>
    </submittedName>
</protein>
<dbReference type="Proteomes" id="UP000694845">
    <property type="component" value="Unplaced"/>
</dbReference>
<evidence type="ECO:0000256" key="2">
    <source>
        <dbReference type="ARBA" id="ARBA00022898"/>
    </source>
</evidence>
<dbReference type="InterPro" id="IPR015421">
    <property type="entry name" value="PyrdxlP-dep_Trfase_major"/>
</dbReference>